<dbReference type="Pfam" id="PF17803">
    <property type="entry name" value="Cadherin_4"/>
    <property type="match status" value="1"/>
</dbReference>
<dbReference type="InterPro" id="IPR040853">
    <property type="entry name" value="RapA2_cadherin-like"/>
</dbReference>
<dbReference type="SUPFAM" id="SSF63825">
    <property type="entry name" value="YWTD domain"/>
    <property type="match status" value="2"/>
</dbReference>
<dbReference type="GO" id="GO:0000272">
    <property type="term" value="P:polysaccharide catabolic process"/>
    <property type="evidence" value="ECO:0007669"/>
    <property type="project" value="InterPro"/>
</dbReference>
<accession>A0A518C8C2</accession>
<dbReference type="PROSITE" id="PS00018">
    <property type="entry name" value="EF_HAND_1"/>
    <property type="match status" value="1"/>
</dbReference>
<reference evidence="5" key="1">
    <citation type="submission" date="2019-02" db="EMBL/GenBank/DDBJ databases">
        <title>Deep-cultivation of Planctomycetes and their phenomic and genomic characterization uncovers novel biology.</title>
        <authorList>
            <person name="Wiegand S."/>
            <person name="Jogler M."/>
            <person name="Boedeker C."/>
            <person name="Pinto D."/>
            <person name="Vollmers J."/>
            <person name="Rivas-Marin E."/>
            <person name="Kohn T."/>
            <person name="Peeters S.H."/>
            <person name="Heuer A."/>
            <person name="Rast P."/>
            <person name="Oberbeckmann S."/>
            <person name="Bunk B."/>
            <person name="Jeske O."/>
            <person name="Meyerdierks A."/>
            <person name="Storesund J.E."/>
            <person name="Kallscheuer N."/>
            <person name="Luecker S."/>
            <person name="Lage O.M."/>
            <person name="Pohl T."/>
            <person name="Merkel B.J."/>
            <person name="Hornburger P."/>
            <person name="Mueller R.-W."/>
            <person name="Bruemmer F."/>
            <person name="Labrenz M."/>
            <person name="Spormann A.M."/>
            <person name="Op den Camp H."/>
            <person name="Overmann J."/>
            <person name="Amann R."/>
            <person name="Jetten M.S.M."/>
            <person name="Mascher T."/>
            <person name="Medema M.H."/>
            <person name="Devos D.P."/>
            <person name="Kaster A.-K."/>
            <person name="Ovreas L."/>
            <person name="Rohde M."/>
            <person name="Galperin M.Y."/>
            <person name="Jogler C."/>
        </authorList>
    </citation>
    <scope>NUCLEOTIDE SEQUENCE [LARGE SCALE GENOMIC DNA]</scope>
    <source>
        <strain evidence="5">Pan97</strain>
    </source>
</reference>
<dbReference type="InterPro" id="IPR015915">
    <property type="entry name" value="Kelch-typ_b-propeller"/>
</dbReference>
<evidence type="ECO:0000259" key="2">
    <source>
        <dbReference type="Pfam" id="PF17803"/>
    </source>
</evidence>
<evidence type="ECO:0000256" key="1">
    <source>
        <dbReference type="SAM" id="MobiDB-lite"/>
    </source>
</evidence>
<feature type="domain" description="RapA2 cadherin-like" evidence="2">
    <location>
        <begin position="1050"/>
        <end position="1119"/>
    </location>
</feature>
<dbReference type="Gene3D" id="1.10.1330.10">
    <property type="entry name" value="Dockerin domain"/>
    <property type="match status" value="1"/>
</dbReference>
<dbReference type="InterPro" id="IPR010221">
    <property type="entry name" value="VCBS_dom"/>
</dbReference>
<dbReference type="InterPro" id="IPR036439">
    <property type="entry name" value="Dockerin_dom_sf"/>
</dbReference>
<proteinExistence type="predicted"/>
<feature type="region of interest" description="Disordered" evidence="1">
    <location>
        <begin position="1531"/>
        <end position="1552"/>
    </location>
</feature>
<dbReference type="Proteomes" id="UP000318626">
    <property type="component" value="Chromosome"/>
</dbReference>
<dbReference type="NCBIfam" id="TIGR01965">
    <property type="entry name" value="VCBS_repeat"/>
    <property type="match status" value="2"/>
</dbReference>
<dbReference type="InterPro" id="IPR013783">
    <property type="entry name" value="Ig-like_fold"/>
</dbReference>
<dbReference type="KEGG" id="bvo:Pan97_25100"/>
<dbReference type="InterPro" id="IPR041690">
    <property type="entry name" value="Cadherin_5"/>
</dbReference>
<gene>
    <name evidence="4" type="ORF">Pan97_25100</name>
</gene>
<keyword evidence="5" id="KW-1185">Reference proteome</keyword>
<protein>
    <submittedName>
        <fullName evidence="4">Uncharacterized protein</fullName>
    </submittedName>
</protein>
<evidence type="ECO:0000313" key="4">
    <source>
        <dbReference type="EMBL" id="QDU75477.1"/>
    </source>
</evidence>
<name>A0A518C8C2_9BACT</name>
<sequence>MPSFALGGGVGRYILIRRTITQALRRTTNTVLKSLPAIKPVKSRNSKFRARSLRLETMETRVMLANNLVADFNTDPVEYELHEVLEFQNKLFFVGSDRNGTYWNAKLRYYDPVTGEITHVARLEGTGYTGNAPKPGEMTVIGDQFFFRSHVDGGSQLWRYDSNANDGAGGASMVEDFGDPGFDSYPTFLTVLDGKLYFQAYTSETGTELWVLDPQAIGTENQTKLVADLVPGSGSSSPSHLTVFDGKLFFQANDGESGAELWVYDPQADNGAGSVSLFADIAPDHQSSSPQEMAVLNGILYFQATTLAEGAELWQYNPAPEEGEVEVTMIADIYDGYGSSAPTQLTVAGGKLYFRATDYYHGTELFVYDPEQGVSVAADIGSGDYGSDPEYLTELGGLLYFQPTRGGGGVDVRVIDPATGEMQLISVPNGSRTPENFGVFDGKLVFNSGAEPYYRTDVYIYDPQDESLSILYDPVRTGESAIWGIVEVDGVVYGGVVTDAEAKELWKFDPSANGGQGEASVAARIPGSNVGYYPAELTAFNGDVYFRTTTGPSFSLTLYRYDPDTNGPTQDAELVFSIPVTYPSPLTFQFMPADDRLYFVMNDRMHGEEIWELIPQEEGQPPIVRMVADLAPGMASLDPEPRFVHDGKLYFVAHRGVPGLWQYDPTANDGQGEAKLVDDLAEYDVTGITELNDRFYFGHDKQLWEYDPTSTDQPNTPRSLGYMGSDPVLPDDFVALGEKVYFISDQKRLWEFTPNAPAGEANLQAIVGPGVNSRGYSYYLTTNLVANYGRLYFGYAPETALDYELWEYYPEDTGGDGQLRQASNIQSDLGASPSDLMVIDGDVYFAAYHEDVGRELFVYSFNPEPVVGNDTYETDEDVELVIDTTSLLDNDFDYNSEDFSASYRTGPAHGQVTINPDGTLRYVPNPHYHGTDYFTYFVTDGEGATSFGEVFLTIHSQQDPATIGGVLTYTTHEDETLPISANLIVNDVDEGEAFVQPVTDQSGTYGTFSIDTLGQWTYQLNPADVQTLRAGDAAEDSFDVISYDGLTTETVTITIDGLNDVAILGGTSTGSTFEESTDDVTGTLSIDDPDQGESLFTARTSVPGTYGTFSVTEQGSWTFQLDNQAAQHLGQGESFQETFTVTSVDQAASIDVRITISGENDLPSSMVHAVEGFRIEQQLIHIPISASDIDQNNTQFTHAYRVVRIADQQVVDSGNVVDVDELTVTIPAAGQYRIELTTTDSHGGQTTSQREFSVGPQSTVALSISRDQQAEPGTISATPETGLSFHEWEEAAGHLWFTLQEGLPNQPFDFTFELSKSGSWLGDPQVLAHLGSELQWTSDENVFTGTLSELDLTGYQVGDRVLLATLLLPKDLQNAVGLPMDGQGAYPQATMQTGISLTGAHADLLHPFAIQTSDNAEFRPVIYDASDDGRVGIADFAQFIRNYGRNADQDSPDAYRFDYDVNGKVGLSDFALFIQHYGIQKSGDRPINMPVFNTPQPPAETQSLLESEPLFQSAELLTSPTETFIMPIADPFDDGQSATTSHSDLPASNEVPKDAPLEVSTHLDARLIDAVFQSEEHAPAYDSSPWDEELLGLITSEDLEDSLF</sequence>
<dbReference type="Gene3D" id="2.60.40.10">
    <property type="entry name" value="Immunoglobulins"/>
    <property type="match status" value="2"/>
</dbReference>
<dbReference type="OrthoDB" id="5242130at2"/>
<dbReference type="RefSeq" id="WP_144972889.1">
    <property type="nucleotide sequence ID" value="NZ_CP036289.1"/>
</dbReference>
<dbReference type="SUPFAM" id="SSF75011">
    <property type="entry name" value="3-carboxy-cis,cis-mucoante lactonizing enzyme"/>
    <property type="match status" value="1"/>
</dbReference>
<organism evidence="4 5">
    <name type="scientific">Bremerella volcania</name>
    <dbReference type="NCBI Taxonomy" id="2527984"/>
    <lineage>
        <taxon>Bacteria</taxon>
        <taxon>Pseudomonadati</taxon>
        <taxon>Planctomycetota</taxon>
        <taxon>Planctomycetia</taxon>
        <taxon>Pirellulales</taxon>
        <taxon>Pirellulaceae</taxon>
        <taxon>Bremerella</taxon>
    </lineage>
</organism>
<feature type="domain" description="Cadherin-like" evidence="3">
    <location>
        <begin position="862"/>
        <end position="954"/>
    </location>
</feature>
<dbReference type="Pfam" id="PF17892">
    <property type="entry name" value="Cadherin_5"/>
    <property type="match status" value="1"/>
</dbReference>
<dbReference type="EMBL" id="CP036289">
    <property type="protein sequence ID" value="QDU75477.1"/>
    <property type="molecule type" value="Genomic_DNA"/>
</dbReference>
<dbReference type="Gene3D" id="2.120.10.80">
    <property type="entry name" value="Kelch-type beta propeller"/>
    <property type="match status" value="2"/>
</dbReference>
<dbReference type="InterPro" id="IPR018247">
    <property type="entry name" value="EF_Hand_1_Ca_BS"/>
</dbReference>
<evidence type="ECO:0000313" key="5">
    <source>
        <dbReference type="Proteomes" id="UP000318626"/>
    </source>
</evidence>
<evidence type="ECO:0000259" key="3">
    <source>
        <dbReference type="Pfam" id="PF17892"/>
    </source>
</evidence>